<feature type="non-terminal residue" evidence="1">
    <location>
        <position position="172"/>
    </location>
</feature>
<dbReference type="AlphaFoldDB" id="A0AAJ2GZI5"/>
<sequence length="172" mass="19490">MHSFTDLADRCTIFTLDSLSEVNDRTIEKLQSSGATSLVKTLQMINLQKVILAVGLLSIFEASLQENLICKSGFEEAKKILMNQKKFDLIERFENILLAINVLKHGRGQSYDRLVLKAKTLPFRIKLPNEYFFYEGDVTEVSGLIEVTDEFVQYCGDIISEVSKAIYTHSNS</sequence>
<reference evidence="1" key="1">
    <citation type="submission" date="2023-04" db="EMBL/GenBank/DDBJ databases">
        <title>Genomic characterization of faba bean (Vicia faba) microsymbionts in Mexican soils.</title>
        <authorList>
            <person name="Rivera Orduna F.N."/>
            <person name="Guevara-Luna J."/>
            <person name="Yan J."/>
            <person name="Arroyo-Herrera I."/>
            <person name="Li Y."/>
            <person name="Vasquez-Murrieta M.S."/>
            <person name="Wang E.T."/>
        </authorList>
    </citation>
    <scope>NUCLEOTIDE SEQUENCE</scope>
    <source>
        <strain evidence="1">CH26</strain>
    </source>
</reference>
<comment type="caution">
    <text evidence="1">The sequence shown here is derived from an EMBL/GenBank/DDBJ whole genome shotgun (WGS) entry which is preliminary data.</text>
</comment>
<evidence type="ECO:0000313" key="2">
    <source>
        <dbReference type="Proteomes" id="UP001268610"/>
    </source>
</evidence>
<organism evidence="1 2">
    <name type="scientific">Rhizobium hidalgonense</name>
    <dbReference type="NCBI Taxonomy" id="1538159"/>
    <lineage>
        <taxon>Bacteria</taxon>
        <taxon>Pseudomonadati</taxon>
        <taxon>Pseudomonadota</taxon>
        <taxon>Alphaproteobacteria</taxon>
        <taxon>Hyphomicrobiales</taxon>
        <taxon>Rhizobiaceae</taxon>
        <taxon>Rhizobium/Agrobacterium group</taxon>
        <taxon>Rhizobium</taxon>
    </lineage>
</organism>
<protein>
    <submittedName>
        <fullName evidence="1">Uncharacterized protein</fullName>
    </submittedName>
</protein>
<dbReference type="EMBL" id="JAVLSF010000221">
    <property type="protein sequence ID" value="MDR9777831.1"/>
    <property type="molecule type" value="Genomic_DNA"/>
</dbReference>
<accession>A0AAJ2GZI5</accession>
<dbReference type="RefSeq" id="WP_310866011.1">
    <property type="nucleotide sequence ID" value="NZ_JAVLSF010000221.1"/>
</dbReference>
<proteinExistence type="predicted"/>
<evidence type="ECO:0000313" key="1">
    <source>
        <dbReference type="EMBL" id="MDR9777831.1"/>
    </source>
</evidence>
<name>A0AAJ2GZI5_9HYPH</name>
<dbReference type="Proteomes" id="UP001268610">
    <property type="component" value="Unassembled WGS sequence"/>
</dbReference>
<gene>
    <name evidence="1" type="ORF">RJJ65_35435</name>
</gene>